<keyword evidence="2" id="KW-1185">Reference proteome</keyword>
<gene>
    <name evidence="1" type="ORF">CEXT_172591</name>
</gene>
<proteinExistence type="predicted"/>
<evidence type="ECO:0000313" key="2">
    <source>
        <dbReference type="Proteomes" id="UP001054945"/>
    </source>
</evidence>
<accession>A0AAV4VIK2</accession>
<dbReference type="Proteomes" id="UP001054945">
    <property type="component" value="Unassembled WGS sequence"/>
</dbReference>
<dbReference type="EMBL" id="BPLR01014611">
    <property type="protein sequence ID" value="GIY69938.1"/>
    <property type="molecule type" value="Genomic_DNA"/>
</dbReference>
<organism evidence="1 2">
    <name type="scientific">Caerostris extrusa</name>
    <name type="common">Bark spider</name>
    <name type="synonym">Caerostris bankana</name>
    <dbReference type="NCBI Taxonomy" id="172846"/>
    <lineage>
        <taxon>Eukaryota</taxon>
        <taxon>Metazoa</taxon>
        <taxon>Ecdysozoa</taxon>
        <taxon>Arthropoda</taxon>
        <taxon>Chelicerata</taxon>
        <taxon>Arachnida</taxon>
        <taxon>Araneae</taxon>
        <taxon>Araneomorphae</taxon>
        <taxon>Entelegynae</taxon>
        <taxon>Araneoidea</taxon>
        <taxon>Araneidae</taxon>
        <taxon>Caerostris</taxon>
    </lineage>
</organism>
<protein>
    <submittedName>
        <fullName evidence="1">Uncharacterized protein</fullName>
    </submittedName>
</protein>
<dbReference type="AlphaFoldDB" id="A0AAV4VIK2"/>
<evidence type="ECO:0000313" key="1">
    <source>
        <dbReference type="EMBL" id="GIY69938.1"/>
    </source>
</evidence>
<reference evidence="1 2" key="1">
    <citation type="submission" date="2021-06" db="EMBL/GenBank/DDBJ databases">
        <title>Caerostris extrusa draft genome.</title>
        <authorList>
            <person name="Kono N."/>
            <person name="Arakawa K."/>
        </authorList>
    </citation>
    <scope>NUCLEOTIDE SEQUENCE [LARGE SCALE GENOMIC DNA]</scope>
</reference>
<sequence>MNSSDRVVGRRGLTWEELSRKDVFFASAFFTNSTSVVENWGFQISSHKSITLRSPSTYSPRSVASFTKSCLLPFIIKDI</sequence>
<name>A0AAV4VIK2_CAEEX</name>
<comment type="caution">
    <text evidence="1">The sequence shown here is derived from an EMBL/GenBank/DDBJ whole genome shotgun (WGS) entry which is preliminary data.</text>
</comment>